<keyword evidence="7" id="KW-1185">Reference proteome</keyword>
<dbReference type="AlphaFoldDB" id="A0A7I9XN03"/>
<keyword evidence="3" id="KW-0560">Oxidoreductase</keyword>
<comment type="caution">
    <text evidence="6">The sequence shown here is derived from an EMBL/GenBank/DDBJ whole genome shotgun (WGS) entry which is preliminary data.</text>
</comment>
<proteinExistence type="predicted"/>
<evidence type="ECO:0000313" key="7">
    <source>
        <dbReference type="Proteomes" id="UP000465263"/>
    </source>
</evidence>
<keyword evidence="2" id="KW-0288">FMN</keyword>
<organism evidence="6 7">
    <name type="scientific">Mycolicibacter senuensis</name>
    <dbReference type="NCBI Taxonomy" id="386913"/>
    <lineage>
        <taxon>Bacteria</taxon>
        <taxon>Bacillati</taxon>
        <taxon>Actinomycetota</taxon>
        <taxon>Actinomycetes</taxon>
        <taxon>Mycobacteriales</taxon>
        <taxon>Mycobacteriaceae</taxon>
        <taxon>Mycolicibacter</taxon>
    </lineage>
</organism>
<evidence type="ECO:0000313" key="6">
    <source>
        <dbReference type="EMBL" id="GFG71363.1"/>
    </source>
</evidence>
<dbReference type="EMBL" id="BLKV01000002">
    <property type="protein sequence ID" value="GFG71363.1"/>
    <property type="molecule type" value="Genomic_DNA"/>
</dbReference>
<dbReference type="SUPFAM" id="SSF51679">
    <property type="entry name" value="Bacterial luciferase-like"/>
    <property type="match status" value="1"/>
</dbReference>
<dbReference type="InterPro" id="IPR011251">
    <property type="entry name" value="Luciferase-like_dom"/>
</dbReference>
<dbReference type="InterPro" id="IPR050172">
    <property type="entry name" value="SsuD_RutA_monooxygenase"/>
</dbReference>
<evidence type="ECO:0000256" key="4">
    <source>
        <dbReference type="ARBA" id="ARBA00023033"/>
    </source>
</evidence>
<gene>
    <name evidence="6" type="ORF">MSEN_30830</name>
</gene>
<dbReference type="Gene3D" id="3.20.20.30">
    <property type="entry name" value="Luciferase-like domain"/>
    <property type="match status" value="1"/>
</dbReference>
<dbReference type="PANTHER" id="PTHR42847:SF4">
    <property type="entry name" value="ALKANESULFONATE MONOOXYGENASE-RELATED"/>
    <property type="match status" value="1"/>
</dbReference>
<protein>
    <submittedName>
        <fullName evidence="6">LLM class F420-dependent oxidoreductase</fullName>
    </submittedName>
</protein>
<dbReference type="Proteomes" id="UP000465263">
    <property type="component" value="Unassembled WGS sequence"/>
</dbReference>
<dbReference type="GO" id="GO:0008726">
    <property type="term" value="F:alkanesulfonate monooxygenase activity"/>
    <property type="evidence" value="ECO:0007669"/>
    <property type="project" value="TreeGrafter"/>
</dbReference>
<dbReference type="InterPro" id="IPR036661">
    <property type="entry name" value="Luciferase-like_sf"/>
</dbReference>
<dbReference type="Pfam" id="PF00296">
    <property type="entry name" value="Bac_luciferase"/>
    <property type="match status" value="1"/>
</dbReference>
<name>A0A7I9XN03_9MYCO</name>
<evidence type="ECO:0000256" key="3">
    <source>
        <dbReference type="ARBA" id="ARBA00023002"/>
    </source>
</evidence>
<sequence length="303" mass="32143">MQETIAVPRSRDRVAVTRLGLATPVVIQVPGTASEWESGGGIDDIAAIGAAADALGFAYLTCSEHVAVPADAAEVRGATYWDPLATLAFLAARTSSIRLVTSVLVLGYHHPLEIAKRYGTLDRISGGRLTLGVGVGSLREEFDLLGCEWEDRGARADDAMKALRASLSTTEPSYHGPFYRFDSMVVAPCAVQPRVPIWVGGRTRRSLRRAVELGDGWTPFGLTAADVVKFLDSVHRPSDFTVVLASPPLDPIGAGQQALDRIGRLADLGATDVTCALSARSAAHFIEQLTALAELANLDGGRP</sequence>
<reference evidence="6 7" key="1">
    <citation type="journal article" date="2019" name="Emerg. Microbes Infect.">
        <title>Comprehensive subspecies identification of 175 nontuberculous mycobacteria species based on 7547 genomic profiles.</title>
        <authorList>
            <person name="Matsumoto Y."/>
            <person name="Kinjo T."/>
            <person name="Motooka D."/>
            <person name="Nabeya D."/>
            <person name="Jung N."/>
            <person name="Uechi K."/>
            <person name="Horii T."/>
            <person name="Iida T."/>
            <person name="Fujita J."/>
            <person name="Nakamura S."/>
        </authorList>
    </citation>
    <scope>NUCLEOTIDE SEQUENCE [LARGE SCALE GENOMIC DNA]</scope>
    <source>
        <strain evidence="6 7">JCM 16017</strain>
    </source>
</reference>
<accession>A0A7I9XN03</accession>
<dbReference type="GO" id="GO:0046306">
    <property type="term" value="P:alkanesulfonate catabolic process"/>
    <property type="evidence" value="ECO:0007669"/>
    <property type="project" value="TreeGrafter"/>
</dbReference>
<evidence type="ECO:0000259" key="5">
    <source>
        <dbReference type="Pfam" id="PF00296"/>
    </source>
</evidence>
<keyword evidence="1" id="KW-0285">Flavoprotein</keyword>
<feature type="domain" description="Luciferase-like" evidence="5">
    <location>
        <begin position="24"/>
        <end position="235"/>
    </location>
</feature>
<dbReference type="NCBIfam" id="TIGR03619">
    <property type="entry name" value="F420_Rv2161c"/>
    <property type="match status" value="1"/>
</dbReference>
<dbReference type="PANTHER" id="PTHR42847">
    <property type="entry name" value="ALKANESULFONATE MONOOXYGENASE"/>
    <property type="match status" value="1"/>
</dbReference>
<evidence type="ECO:0000256" key="2">
    <source>
        <dbReference type="ARBA" id="ARBA00022643"/>
    </source>
</evidence>
<dbReference type="InterPro" id="IPR019921">
    <property type="entry name" value="Lucif-like_OxRdtase_Rv2161c"/>
</dbReference>
<keyword evidence="4" id="KW-0503">Monooxygenase</keyword>
<evidence type="ECO:0000256" key="1">
    <source>
        <dbReference type="ARBA" id="ARBA00022630"/>
    </source>
</evidence>